<keyword evidence="2" id="KW-0812">Transmembrane</keyword>
<evidence type="ECO:0000256" key="1">
    <source>
        <dbReference type="SAM" id="MobiDB-lite"/>
    </source>
</evidence>
<dbReference type="Proteomes" id="UP000002207">
    <property type="component" value="Chromosome"/>
</dbReference>
<dbReference type="STRING" id="240015.ACP_2962"/>
<dbReference type="InParanoid" id="C1F4C0"/>
<feature type="transmembrane region" description="Helical" evidence="2">
    <location>
        <begin position="32"/>
        <end position="52"/>
    </location>
</feature>
<gene>
    <name evidence="3" type="ordered locus">ACP_2962</name>
</gene>
<organism evidence="3 4">
    <name type="scientific">Acidobacterium capsulatum (strain ATCC 51196 / DSM 11244 / BCRC 80197 / JCM 7670 / NBRC 15755 / NCIMB 13165 / 161)</name>
    <dbReference type="NCBI Taxonomy" id="240015"/>
    <lineage>
        <taxon>Bacteria</taxon>
        <taxon>Pseudomonadati</taxon>
        <taxon>Acidobacteriota</taxon>
        <taxon>Terriglobia</taxon>
        <taxon>Terriglobales</taxon>
        <taxon>Acidobacteriaceae</taxon>
        <taxon>Acidobacterium</taxon>
    </lineage>
</organism>
<evidence type="ECO:0000313" key="3">
    <source>
        <dbReference type="EMBL" id="ACO34508.1"/>
    </source>
</evidence>
<dbReference type="KEGG" id="aca:ACP_2962"/>
<dbReference type="OrthoDB" id="9790526at2"/>
<evidence type="ECO:0000313" key="4">
    <source>
        <dbReference type="Proteomes" id="UP000002207"/>
    </source>
</evidence>
<protein>
    <submittedName>
        <fullName evidence="3">Putative secretion protein</fullName>
    </submittedName>
</protein>
<reference evidence="3 4" key="1">
    <citation type="journal article" date="2009" name="Appl. Environ. Microbiol.">
        <title>Three genomes from the phylum Acidobacteria provide insight into the lifestyles of these microorganisms in soils.</title>
        <authorList>
            <person name="Ward N.L."/>
            <person name="Challacombe J.F."/>
            <person name="Janssen P.H."/>
            <person name="Henrissat B."/>
            <person name="Coutinho P.M."/>
            <person name="Wu M."/>
            <person name="Xie G."/>
            <person name="Haft D.H."/>
            <person name="Sait M."/>
            <person name="Badger J."/>
            <person name="Barabote R.D."/>
            <person name="Bradley B."/>
            <person name="Brettin T.S."/>
            <person name="Brinkac L.M."/>
            <person name="Bruce D."/>
            <person name="Creasy T."/>
            <person name="Daugherty S.C."/>
            <person name="Davidsen T.M."/>
            <person name="DeBoy R.T."/>
            <person name="Detter J.C."/>
            <person name="Dodson R.J."/>
            <person name="Durkin A.S."/>
            <person name="Ganapathy A."/>
            <person name="Gwinn-Giglio M."/>
            <person name="Han C.S."/>
            <person name="Khouri H."/>
            <person name="Kiss H."/>
            <person name="Kothari S.P."/>
            <person name="Madupu R."/>
            <person name="Nelson K.E."/>
            <person name="Nelson W.C."/>
            <person name="Paulsen I."/>
            <person name="Penn K."/>
            <person name="Ren Q."/>
            <person name="Rosovitz M.J."/>
            <person name="Selengut J.D."/>
            <person name="Shrivastava S."/>
            <person name="Sullivan S.A."/>
            <person name="Tapia R."/>
            <person name="Thompson L.S."/>
            <person name="Watkins K.L."/>
            <person name="Yang Q."/>
            <person name="Yu C."/>
            <person name="Zafar N."/>
            <person name="Zhou L."/>
            <person name="Kuske C.R."/>
        </authorList>
    </citation>
    <scope>NUCLEOTIDE SEQUENCE [LARGE SCALE GENOMIC DNA]</scope>
    <source>
        <strain evidence="4">ATCC 51196 / DSM 11244 / BCRC 80197 / JCM 7670 / NBRC 15755 / NCIMB 13165 / 161</strain>
    </source>
</reference>
<dbReference type="Gene3D" id="3.30.700.10">
    <property type="entry name" value="Glycoprotein, Type 4 Pilin"/>
    <property type="match status" value="1"/>
</dbReference>
<evidence type="ECO:0000256" key="2">
    <source>
        <dbReference type="SAM" id="Phobius"/>
    </source>
</evidence>
<dbReference type="AlphaFoldDB" id="C1F4C0"/>
<dbReference type="SUPFAM" id="SSF54523">
    <property type="entry name" value="Pili subunits"/>
    <property type="match status" value="1"/>
</dbReference>
<dbReference type="InterPro" id="IPR045584">
    <property type="entry name" value="Pilin-like"/>
</dbReference>
<dbReference type="Pfam" id="PF07963">
    <property type="entry name" value="N_methyl"/>
    <property type="match status" value="1"/>
</dbReference>
<dbReference type="PROSITE" id="PS00409">
    <property type="entry name" value="PROKAR_NTER_METHYL"/>
    <property type="match status" value="1"/>
</dbReference>
<dbReference type="RefSeq" id="WP_015898012.1">
    <property type="nucleotide sequence ID" value="NC_012483.1"/>
</dbReference>
<dbReference type="FunCoup" id="C1F4C0">
    <property type="interactions" value="136"/>
</dbReference>
<name>C1F4C0_ACIC5</name>
<keyword evidence="2" id="KW-0472">Membrane</keyword>
<feature type="region of interest" description="Disordered" evidence="1">
    <location>
        <begin position="1"/>
        <end position="21"/>
    </location>
</feature>
<keyword evidence="4" id="KW-1185">Reference proteome</keyword>
<dbReference type="HOGENOM" id="CLU_091705_7_2_0"/>
<accession>C1F4C0</accession>
<dbReference type="InterPro" id="IPR012902">
    <property type="entry name" value="N_methyl_site"/>
</dbReference>
<sequence length="168" mass="18507">MVSPFQSGQERKPAGCGSAASRGETGLTLVELIVTVTIISILAAAALPMMRFQAKRQKEQMLRHDLWEMRAAIDAYHDAADKGAFQTKVDSMNYPPSLHKLVDGVDIQGKTVRFLRKIPVDPMTGHAKWGMRSMQDDPDSTSWGGQNVFDVYSLSDGTALDGTKYSTW</sequence>
<dbReference type="NCBIfam" id="TIGR02532">
    <property type="entry name" value="IV_pilin_GFxxxE"/>
    <property type="match status" value="1"/>
</dbReference>
<keyword evidence="2" id="KW-1133">Transmembrane helix</keyword>
<dbReference type="EMBL" id="CP001472">
    <property type="protein sequence ID" value="ACO34508.1"/>
    <property type="molecule type" value="Genomic_DNA"/>
</dbReference>
<proteinExistence type="predicted"/>
<dbReference type="eggNOG" id="COG2165">
    <property type="taxonomic scope" value="Bacteria"/>
</dbReference>